<feature type="compositionally biased region" description="Polar residues" evidence="1">
    <location>
        <begin position="324"/>
        <end position="336"/>
    </location>
</feature>
<protein>
    <submittedName>
        <fullName evidence="2">Far upstream element-binding protein 1</fullName>
    </submittedName>
</protein>
<feature type="region of interest" description="Disordered" evidence="1">
    <location>
        <begin position="79"/>
        <end position="159"/>
    </location>
</feature>
<accession>A0A3L6SXJ2</accession>
<dbReference type="EMBL" id="PQIB02000003">
    <property type="protein sequence ID" value="RLN29033.1"/>
    <property type="molecule type" value="Genomic_DNA"/>
</dbReference>
<feature type="compositionally biased region" description="Polar residues" evidence="1">
    <location>
        <begin position="102"/>
        <end position="111"/>
    </location>
</feature>
<gene>
    <name evidence="2" type="ORF">C2845_PM05G02140</name>
</gene>
<evidence type="ECO:0000313" key="2">
    <source>
        <dbReference type="EMBL" id="RLN29033.1"/>
    </source>
</evidence>
<reference evidence="3" key="1">
    <citation type="journal article" date="2019" name="Nat. Commun.">
        <title>The genome of broomcorn millet.</title>
        <authorList>
            <person name="Zou C."/>
            <person name="Miki D."/>
            <person name="Li D."/>
            <person name="Tang Q."/>
            <person name="Xiao L."/>
            <person name="Rajput S."/>
            <person name="Deng P."/>
            <person name="Jia W."/>
            <person name="Huang R."/>
            <person name="Zhang M."/>
            <person name="Sun Y."/>
            <person name="Hu J."/>
            <person name="Fu X."/>
            <person name="Schnable P.S."/>
            <person name="Li F."/>
            <person name="Zhang H."/>
            <person name="Feng B."/>
            <person name="Zhu X."/>
            <person name="Liu R."/>
            <person name="Schnable J.C."/>
            <person name="Zhu J.-K."/>
            <person name="Zhang H."/>
        </authorList>
    </citation>
    <scope>NUCLEOTIDE SEQUENCE [LARGE SCALE GENOMIC DNA]</scope>
</reference>
<name>A0A3L6SXJ2_PANMI</name>
<dbReference type="AlphaFoldDB" id="A0A3L6SXJ2"/>
<keyword evidence="3" id="KW-1185">Reference proteome</keyword>
<sequence>MSTGRLKSRKVVRVEKEKLMMMKVGKPINGDSTEDYVRLICGACTHWRQLKMNVDGFIRGNHPTVISDLKNILETSDIEDSSQQMNQAGGYGPQGWAPGSQPYHSQSTSYPSGPRNYNGDVQYDPGNVQPPYPHHEPQHYYDFGYDGQQSQPYHSQSTSYPCGPGNYNGDVQYDPGYVQPPYPHHEPQHYYGFGYDGQQSQPSHSQSPSCYGELPMAPQQGYPQWAPTVAMAPYGLYPAPPHAFYEPVFQQSFAYGQTYGAVMGPYVNAEQNYPQQGGWQYPVVSDQRAPVAPGYPHGYGSTAPAAGVASLPAAGQPAHGQAGSTQTPTILSFRPS</sequence>
<feature type="region of interest" description="Disordered" evidence="1">
    <location>
        <begin position="311"/>
        <end position="336"/>
    </location>
</feature>
<feature type="compositionally biased region" description="Low complexity" evidence="1">
    <location>
        <begin position="311"/>
        <end position="323"/>
    </location>
</feature>
<dbReference type="Proteomes" id="UP000275267">
    <property type="component" value="Unassembled WGS sequence"/>
</dbReference>
<evidence type="ECO:0000256" key="1">
    <source>
        <dbReference type="SAM" id="MobiDB-lite"/>
    </source>
</evidence>
<evidence type="ECO:0000313" key="3">
    <source>
        <dbReference type="Proteomes" id="UP000275267"/>
    </source>
</evidence>
<proteinExistence type="predicted"/>
<comment type="caution">
    <text evidence="2">The sequence shown here is derived from an EMBL/GenBank/DDBJ whole genome shotgun (WGS) entry which is preliminary data.</text>
</comment>
<dbReference type="STRING" id="4540.A0A3L6SXJ2"/>
<organism evidence="2 3">
    <name type="scientific">Panicum miliaceum</name>
    <name type="common">Proso millet</name>
    <name type="synonym">Broomcorn millet</name>
    <dbReference type="NCBI Taxonomy" id="4540"/>
    <lineage>
        <taxon>Eukaryota</taxon>
        <taxon>Viridiplantae</taxon>
        <taxon>Streptophyta</taxon>
        <taxon>Embryophyta</taxon>
        <taxon>Tracheophyta</taxon>
        <taxon>Spermatophyta</taxon>
        <taxon>Magnoliopsida</taxon>
        <taxon>Liliopsida</taxon>
        <taxon>Poales</taxon>
        <taxon>Poaceae</taxon>
        <taxon>PACMAD clade</taxon>
        <taxon>Panicoideae</taxon>
        <taxon>Panicodae</taxon>
        <taxon>Paniceae</taxon>
        <taxon>Panicinae</taxon>
        <taxon>Panicum</taxon>
        <taxon>Panicum sect. Panicum</taxon>
    </lineage>
</organism>
<feature type="compositionally biased region" description="Polar residues" evidence="1">
    <location>
        <begin position="147"/>
        <end position="159"/>
    </location>
</feature>